<keyword evidence="4 5" id="KW-0574">Periplasm</keyword>
<comment type="similarity">
    <text evidence="2 5">Belongs to the TolB family.</text>
</comment>
<evidence type="ECO:0000256" key="5">
    <source>
        <dbReference type="HAMAP-Rule" id="MF_00671"/>
    </source>
</evidence>
<evidence type="ECO:0000256" key="1">
    <source>
        <dbReference type="ARBA" id="ARBA00004418"/>
    </source>
</evidence>
<evidence type="ECO:0000313" key="7">
    <source>
        <dbReference type="EMBL" id="RXJ74861.1"/>
    </source>
</evidence>
<dbReference type="EMBL" id="PEIB01000001">
    <property type="protein sequence ID" value="RXJ74861.1"/>
    <property type="molecule type" value="Genomic_DNA"/>
</dbReference>
<dbReference type="InterPro" id="IPR007195">
    <property type="entry name" value="TolB_N"/>
</dbReference>
<dbReference type="GO" id="GO:0051301">
    <property type="term" value="P:cell division"/>
    <property type="evidence" value="ECO:0007669"/>
    <property type="project" value="UniProtKB-UniRule"/>
</dbReference>
<dbReference type="Pfam" id="PF04052">
    <property type="entry name" value="TolB_N"/>
    <property type="match status" value="1"/>
</dbReference>
<dbReference type="SUPFAM" id="SSF52964">
    <property type="entry name" value="TolB, N-terminal domain"/>
    <property type="match status" value="1"/>
</dbReference>
<evidence type="ECO:0000313" key="8">
    <source>
        <dbReference type="Proteomes" id="UP000290287"/>
    </source>
</evidence>
<keyword evidence="8" id="KW-1185">Reference proteome</keyword>
<dbReference type="PANTHER" id="PTHR36842:SF1">
    <property type="entry name" value="PROTEIN TOLB"/>
    <property type="match status" value="1"/>
</dbReference>
<name>A0A4Q0Z0D1_9GAMM</name>
<proteinExistence type="inferred from homology"/>
<feature type="domain" description="TolB N-terminal" evidence="6">
    <location>
        <begin position="23"/>
        <end position="125"/>
    </location>
</feature>
<dbReference type="Proteomes" id="UP000290287">
    <property type="component" value="Unassembled WGS sequence"/>
</dbReference>
<keyword evidence="5" id="KW-0131">Cell cycle</keyword>
<organism evidence="7 8">
    <name type="scientific">Veronia nyctiphanis</name>
    <dbReference type="NCBI Taxonomy" id="1278244"/>
    <lineage>
        <taxon>Bacteria</taxon>
        <taxon>Pseudomonadati</taxon>
        <taxon>Pseudomonadota</taxon>
        <taxon>Gammaproteobacteria</taxon>
        <taxon>Vibrionales</taxon>
        <taxon>Vibrionaceae</taxon>
        <taxon>Veronia</taxon>
    </lineage>
</organism>
<feature type="chain" id="PRO_5021053510" description="Tol-Pal system protein TolB" evidence="5">
    <location>
        <begin position="22"/>
        <end position="452"/>
    </location>
</feature>
<dbReference type="GO" id="GO:0017038">
    <property type="term" value="P:protein import"/>
    <property type="evidence" value="ECO:0007669"/>
    <property type="project" value="InterPro"/>
</dbReference>
<dbReference type="OrthoDB" id="9802240at2"/>
<dbReference type="InterPro" id="IPR011042">
    <property type="entry name" value="6-blade_b-propeller_TolB-like"/>
</dbReference>
<dbReference type="RefSeq" id="WP_129120751.1">
    <property type="nucleotide sequence ID" value="NZ_PEIB01000001.1"/>
</dbReference>
<comment type="caution">
    <text evidence="7">The sequence shown here is derived from an EMBL/GenBank/DDBJ whole genome shotgun (WGS) entry which is preliminary data.</text>
</comment>
<dbReference type="GO" id="GO:0042597">
    <property type="term" value="C:periplasmic space"/>
    <property type="evidence" value="ECO:0007669"/>
    <property type="project" value="UniProtKB-SubCell"/>
</dbReference>
<dbReference type="Gene3D" id="2.120.10.30">
    <property type="entry name" value="TolB, C-terminal domain"/>
    <property type="match status" value="1"/>
</dbReference>
<evidence type="ECO:0000259" key="6">
    <source>
        <dbReference type="Pfam" id="PF04052"/>
    </source>
</evidence>
<dbReference type="InterPro" id="IPR014167">
    <property type="entry name" value="Tol-Pal_TolB"/>
</dbReference>
<comment type="function">
    <text evidence="5">Part of the Tol-Pal system, which plays a role in outer membrane invagination during cell division and is important for maintaining outer membrane integrity.</text>
</comment>
<dbReference type="AlphaFoldDB" id="A0A4Q0Z0D1"/>
<dbReference type="NCBIfam" id="TIGR02800">
    <property type="entry name" value="propeller_TolB"/>
    <property type="match status" value="1"/>
</dbReference>
<reference evidence="7 8" key="1">
    <citation type="submission" date="2017-10" db="EMBL/GenBank/DDBJ databases">
        <title>Nyctiphanis sp. nov., isolated from the stomach of the euphausiid Nyctiphanes simplex (Hansen, 1911) in the Gulf of California.</title>
        <authorList>
            <person name="Gomez-Gil B."/>
            <person name="Aguilar-Mendez M."/>
            <person name="Lopez-Cortes A."/>
            <person name="Gomez-Gutierrez J."/>
            <person name="Roque A."/>
            <person name="Lang E."/>
            <person name="Gonzalez-Castillo A."/>
        </authorList>
    </citation>
    <scope>NUCLEOTIDE SEQUENCE [LARGE SCALE GENOMIC DNA]</scope>
    <source>
        <strain evidence="7 8">CAIM 600</strain>
    </source>
</reference>
<dbReference type="InterPro" id="IPR011659">
    <property type="entry name" value="WD40"/>
</dbReference>
<dbReference type="Gene3D" id="3.40.50.10070">
    <property type="entry name" value="TolB, N-terminal domain"/>
    <property type="match status" value="1"/>
</dbReference>
<sequence precursor="true">MFKRFFFGILLLVSGIQAANAGLELVITEGIDSARPIAIIPFQWNGQGPAPRNLADVVASDLQRSGKFNPVSVNLMPQTPYEDKDINYNDWTAIGVDSLLTGKVSTNVNGDYIIEYKLVDIVRGQLTGGTAKGLSTDGQLVLTRDHLLLNNRKTIKQPDNKKLRRYGHRIADLVYEKLTGEKGAFSTRIAYVVINDKAKYPYQLRVADYDGFNEITVIRSNEPLMSPAWSPDGRKLAYVSFQNGQAEIFIMDVFTAKTEKITSFPRHNGAPRFSPNGDKLAIVLSKTGSLQIYVIDLKTRKMKQITKGRANNTEPFWDPSGNSLVFTSDRGGKPQIYRVDLADSSTQRITWQGRQNLGGQLTPDGRYLVSVQQSEAGYNIAKQDLSSGAVQILTSTILDESASLAPNGGMVIYSSMYGGRNVLSMVSIDGRFKARLPVTNGRVRAPAWSPFL</sequence>
<protein>
    <recommendedName>
        <fullName evidence="5">Tol-Pal system protein TolB</fullName>
    </recommendedName>
</protein>
<gene>
    <name evidence="5 7" type="primary">tolB</name>
    <name evidence="7" type="ORF">CS022_01260</name>
</gene>
<dbReference type="Pfam" id="PF07676">
    <property type="entry name" value="PD40"/>
    <property type="match status" value="3"/>
</dbReference>
<keyword evidence="3 5" id="KW-0732">Signal</keyword>
<evidence type="ECO:0000256" key="2">
    <source>
        <dbReference type="ARBA" id="ARBA00009820"/>
    </source>
</evidence>
<dbReference type="SUPFAM" id="SSF69304">
    <property type="entry name" value="Tricorn protease N-terminal domain"/>
    <property type="match status" value="1"/>
</dbReference>
<accession>A0A4Q0Z0D1</accession>
<dbReference type="HAMAP" id="MF_00671">
    <property type="entry name" value="TolB"/>
    <property type="match status" value="1"/>
</dbReference>
<comment type="subcellular location">
    <subcellularLocation>
        <location evidence="1 5">Periplasm</location>
    </subcellularLocation>
</comment>
<evidence type="ECO:0000256" key="3">
    <source>
        <dbReference type="ARBA" id="ARBA00022729"/>
    </source>
</evidence>
<feature type="signal peptide" evidence="5">
    <location>
        <begin position="1"/>
        <end position="21"/>
    </location>
</feature>
<comment type="subunit">
    <text evidence="5">The Tol-Pal system is composed of five core proteins: the inner membrane proteins TolA, TolQ and TolR, the periplasmic protein TolB and the outer membrane protein Pal. They form a network linking the inner and outer membranes and the peptidoglycan layer.</text>
</comment>
<dbReference type="PANTHER" id="PTHR36842">
    <property type="entry name" value="PROTEIN TOLB HOMOLOG"/>
    <property type="match status" value="1"/>
</dbReference>
<keyword evidence="5" id="KW-0132">Cell division</keyword>
<evidence type="ECO:0000256" key="4">
    <source>
        <dbReference type="ARBA" id="ARBA00022764"/>
    </source>
</evidence>